<accession>K9USJ4</accession>
<geneLocation type="plasmid" evidence="3 4">
    <name>pCHA6605.01</name>
</geneLocation>
<proteinExistence type="predicted"/>
<keyword evidence="2" id="KW-1133">Transmembrane helix</keyword>
<dbReference type="HOGENOM" id="CLU_1243486_0_0_3"/>
<feature type="coiled-coil region" evidence="1">
    <location>
        <begin position="79"/>
        <end position="118"/>
    </location>
</feature>
<name>K9USJ4_CHAP6</name>
<keyword evidence="1" id="KW-0175">Coiled coil</keyword>
<evidence type="ECO:0000256" key="1">
    <source>
        <dbReference type="SAM" id="Coils"/>
    </source>
</evidence>
<keyword evidence="2" id="KW-0472">Membrane</keyword>
<dbReference type="Proteomes" id="UP000010366">
    <property type="component" value="Plasmid pCHA6605.01"/>
</dbReference>
<gene>
    <name evidence="3" type="ORF">Cha6605_6410</name>
</gene>
<feature type="transmembrane region" description="Helical" evidence="2">
    <location>
        <begin position="131"/>
        <end position="155"/>
    </location>
</feature>
<keyword evidence="3" id="KW-0614">Plasmid</keyword>
<dbReference type="KEGG" id="cmp:Cha6605_6410"/>
<dbReference type="AlphaFoldDB" id="K9USJ4"/>
<reference evidence="3 4" key="1">
    <citation type="submission" date="2012-05" db="EMBL/GenBank/DDBJ databases">
        <title>Noncontiguous Finished plasmid 1 of genome of Chamaesiphon sp. PCC 6605.</title>
        <authorList>
            <consortium name="US DOE Joint Genome Institute"/>
            <person name="Gugger M."/>
            <person name="Coursin T."/>
            <person name="Rippka R."/>
            <person name="Tandeau De Marsac N."/>
            <person name="Huntemann M."/>
            <person name="Wei C.-L."/>
            <person name="Han J."/>
            <person name="Detter J.C."/>
            <person name="Han C."/>
            <person name="Tapia R."/>
            <person name="Chen A."/>
            <person name="Kyrpides N."/>
            <person name="Mavromatis K."/>
            <person name="Markowitz V."/>
            <person name="Szeto E."/>
            <person name="Ivanova N."/>
            <person name="Pagani I."/>
            <person name="Pati A."/>
            <person name="Goodwin L."/>
            <person name="Nordberg H.P."/>
            <person name="Cantor M.N."/>
            <person name="Hua S.X."/>
            <person name="Woyke T."/>
            <person name="Kerfeld C.A."/>
        </authorList>
    </citation>
    <scope>NUCLEOTIDE SEQUENCE [LARGE SCALE GENOMIC DNA]</scope>
    <source>
        <strain evidence="4">ATCC 27169 / PCC 6605</strain>
        <plasmid evidence="4">Plasmid pCHA6605.01</plasmid>
    </source>
</reference>
<dbReference type="RefSeq" id="WP_015329111.1">
    <property type="nucleotide sequence ID" value="NC_020053.1"/>
</dbReference>
<evidence type="ECO:0000313" key="3">
    <source>
        <dbReference type="EMBL" id="AFY97229.1"/>
    </source>
</evidence>
<keyword evidence="2" id="KW-0812">Transmembrane</keyword>
<organism evidence="3 4">
    <name type="scientific">Chamaesiphon minutus (strain ATCC 27169 / PCC 6605)</name>
    <dbReference type="NCBI Taxonomy" id="1173020"/>
    <lineage>
        <taxon>Bacteria</taxon>
        <taxon>Bacillati</taxon>
        <taxon>Cyanobacteriota</taxon>
        <taxon>Cyanophyceae</taxon>
        <taxon>Gomontiellales</taxon>
        <taxon>Chamaesiphonaceae</taxon>
        <taxon>Chamaesiphon</taxon>
    </lineage>
</organism>
<protein>
    <submittedName>
        <fullName evidence="3">Uncharacterized protein</fullName>
    </submittedName>
</protein>
<dbReference type="EMBL" id="CP003601">
    <property type="protein sequence ID" value="AFY97229.1"/>
    <property type="molecule type" value="Genomic_DNA"/>
</dbReference>
<evidence type="ECO:0000256" key="2">
    <source>
        <dbReference type="SAM" id="Phobius"/>
    </source>
</evidence>
<keyword evidence="4" id="KW-1185">Reference proteome</keyword>
<evidence type="ECO:0000313" key="4">
    <source>
        <dbReference type="Proteomes" id="UP000010366"/>
    </source>
</evidence>
<sequence>MVTATNKNDSNPGKSPFTTYIDAIDRKQALDNIDKLVNSRELSTDDEIYDITGTIAQIEKISEYLSVVTSAVPQALGLLLDEERQQRQTEATAIDLKQEELFEKLAKDRDKLHNLTKQAIERSGRNINTKLISLCWGLGGCSIGVVAASLLAYFAMFPQQLRLARGSDGAMLEWLSTADGKILRRAFVSGNSSVEECIRKGLKKTGKPVCMLELK</sequence>